<dbReference type="STRING" id="71717.A0A4Y7SNV8"/>
<feature type="non-terminal residue" evidence="3">
    <location>
        <position position="279"/>
    </location>
</feature>
<dbReference type="AlphaFoldDB" id="A0A4Y7SNV8"/>
<keyword evidence="1" id="KW-0677">Repeat</keyword>
<feature type="non-terminal residue" evidence="3">
    <location>
        <position position="1"/>
    </location>
</feature>
<evidence type="ECO:0000256" key="1">
    <source>
        <dbReference type="ARBA" id="ARBA00022737"/>
    </source>
</evidence>
<evidence type="ECO:0000259" key="2">
    <source>
        <dbReference type="PROSITE" id="PS50837"/>
    </source>
</evidence>
<dbReference type="PROSITE" id="PS50837">
    <property type="entry name" value="NACHT"/>
    <property type="match status" value="1"/>
</dbReference>
<dbReference type="EMBL" id="QPFP01000083">
    <property type="protein sequence ID" value="TEB22939.1"/>
    <property type="molecule type" value="Genomic_DNA"/>
</dbReference>
<comment type="caution">
    <text evidence="3">The sequence shown here is derived from an EMBL/GenBank/DDBJ whole genome shotgun (WGS) entry which is preliminary data.</text>
</comment>
<evidence type="ECO:0000313" key="4">
    <source>
        <dbReference type="Proteomes" id="UP000298030"/>
    </source>
</evidence>
<dbReference type="Gene3D" id="3.40.50.300">
    <property type="entry name" value="P-loop containing nucleotide triphosphate hydrolases"/>
    <property type="match status" value="1"/>
</dbReference>
<dbReference type="Proteomes" id="UP000298030">
    <property type="component" value="Unassembled WGS sequence"/>
</dbReference>
<protein>
    <recommendedName>
        <fullName evidence="2">NACHT domain-containing protein</fullName>
    </recommendedName>
</protein>
<dbReference type="InterPro" id="IPR056884">
    <property type="entry name" value="NPHP3-like_N"/>
</dbReference>
<dbReference type="SUPFAM" id="SSF52540">
    <property type="entry name" value="P-loop containing nucleoside triphosphate hydrolases"/>
    <property type="match status" value="1"/>
</dbReference>
<evidence type="ECO:0000313" key="3">
    <source>
        <dbReference type="EMBL" id="TEB22939.1"/>
    </source>
</evidence>
<reference evidence="3 4" key="1">
    <citation type="journal article" date="2019" name="Nat. Ecol. Evol.">
        <title>Megaphylogeny resolves global patterns of mushroom evolution.</title>
        <authorList>
            <person name="Varga T."/>
            <person name="Krizsan K."/>
            <person name="Foldi C."/>
            <person name="Dima B."/>
            <person name="Sanchez-Garcia M."/>
            <person name="Sanchez-Ramirez S."/>
            <person name="Szollosi G.J."/>
            <person name="Szarkandi J.G."/>
            <person name="Papp V."/>
            <person name="Albert L."/>
            <person name="Andreopoulos W."/>
            <person name="Angelini C."/>
            <person name="Antonin V."/>
            <person name="Barry K.W."/>
            <person name="Bougher N.L."/>
            <person name="Buchanan P."/>
            <person name="Buyck B."/>
            <person name="Bense V."/>
            <person name="Catcheside P."/>
            <person name="Chovatia M."/>
            <person name="Cooper J."/>
            <person name="Damon W."/>
            <person name="Desjardin D."/>
            <person name="Finy P."/>
            <person name="Geml J."/>
            <person name="Haridas S."/>
            <person name="Hughes K."/>
            <person name="Justo A."/>
            <person name="Karasinski D."/>
            <person name="Kautmanova I."/>
            <person name="Kiss B."/>
            <person name="Kocsube S."/>
            <person name="Kotiranta H."/>
            <person name="LaButti K.M."/>
            <person name="Lechner B.E."/>
            <person name="Liimatainen K."/>
            <person name="Lipzen A."/>
            <person name="Lukacs Z."/>
            <person name="Mihaltcheva S."/>
            <person name="Morgado L.N."/>
            <person name="Niskanen T."/>
            <person name="Noordeloos M.E."/>
            <person name="Ohm R.A."/>
            <person name="Ortiz-Santana B."/>
            <person name="Ovrebo C."/>
            <person name="Racz N."/>
            <person name="Riley R."/>
            <person name="Savchenko A."/>
            <person name="Shiryaev A."/>
            <person name="Soop K."/>
            <person name="Spirin V."/>
            <person name="Szebenyi C."/>
            <person name="Tomsovsky M."/>
            <person name="Tulloss R.E."/>
            <person name="Uehling J."/>
            <person name="Grigoriev I.V."/>
            <person name="Vagvolgyi C."/>
            <person name="Papp T."/>
            <person name="Martin F.M."/>
            <person name="Miettinen O."/>
            <person name="Hibbett D.S."/>
            <person name="Nagy L.G."/>
        </authorList>
    </citation>
    <scope>NUCLEOTIDE SEQUENCE [LARGE SCALE GENOMIC DNA]</scope>
    <source>
        <strain evidence="3 4">FP101781</strain>
    </source>
</reference>
<feature type="domain" description="NACHT" evidence="2">
    <location>
        <begin position="43"/>
        <end position="203"/>
    </location>
</feature>
<proteinExistence type="predicted"/>
<dbReference type="PANTHER" id="PTHR10039">
    <property type="entry name" value="AMELOGENIN"/>
    <property type="match status" value="1"/>
</dbReference>
<dbReference type="PANTHER" id="PTHR10039:SF14">
    <property type="entry name" value="NACHT DOMAIN-CONTAINING PROTEIN"/>
    <property type="match status" value="1"/>
</dbReference>
<accession>A0A4Y7SNV8</accession>
<dbReference type="Pfam" id="PF24883">
    <property type="entry name" value="NPHP3_N"/>
    <property type="match status" value="1"/>
</dbReference>
<dbReference type="InterPro" id="IPR027417">
    <property type="entry name" value="P-loop_NTPase"/>
</dbReference>
<keyword evidence="4" id="KW-1185">Reference proteome</keyword>
<gene>
    <name evidence="3" type="ORF">FA13DRAFT_1587421</name>
</gene>
<sequence>GALHDSAERGPHAPKCHPETRTAVQRDIMSWIRHGKEDNAPRRVLWLSGPAGSGKTAIAGTLADECYKTGSLAASFFFSAFAGSANRRVKKPLISTLVYRLIQHKSIGGLKEEVLTVIEDDPGVFERHMDQQIEELVLKPFRKLAGRSNRRDWPSVIIVDGLDECQGDSECSGSDAQKEILYTLSRAGADPAFPFRIIIASRPEPVIRHFFSNSPSLALNIFLDDKYEPDADIRLFLNAMFSDIRRRFNLPSTWASKDVVDLLVDEASGQFIYAATVIR</sequence>
<dbReference type="OrthoDB" id="5967843at2759"/>
<dbReference type="InterPro" id="IPR007111">
    <property type="entry name" value="NACHT_NTPase"/>
</dbReference>
<organism evidence="3 4">
    <name type="scientific">Coprinellus micaceus</name>
    <name type="common">Glistening ink-cap mushroom</name>
    <name type="synonym">Coprinus micaceus</name>
    <dbReference type="NCBI Taxonomy" id="71717"/>
    <lineage>
        <taxon>Eukaryota</taxon>
        <taxon>Fungi</taxon>
        <taxon>Dikarya</taxon>
        <taxon>Basidiomycota</taxon>
        <taxon>Agaricomycotina</taxon>
        <taxon>Agaricomycetes</taxon>
        <taxon>Agaricomycetidae</taxon>
        <taxon>Agaricales</taxon>
        <taxon>Agaricineae</taxon>
        <taxon>Psathyrellaceae</taxon>
        <taxon>Coprinellus</taxon>
    </lineage>
</organism>
<name>A0A4Y7SNV8_COPMI</name>